<comment type="similarity">
    <text evidence="2">Belongs to the sphingosine N-acyltransferase family.</text>
</comment>
<dbReference type="PIRSF" id="PIRSF005225">
    <property type="entry name" value="LAG1_LAC1"/>
    <property type="match status" value="1"/>
</dbReference>
<gene>
    <name evidence="10" type="ORF">BB558_002286</name>
</gene>
<dbReference type="GO" id="GO:0046513">
    <property type="term" value="P:ceramide biosynthetic process"/>
    <property type="evidence" value="ECO:0007669"/>
    <property type="project" value="InterPro"/>
</dbReference>
<dbReference type="EMBL" id="MBFU01000151">
    <property type="protein sequence ID" value="PWA01612.1"/>
    <property type="molecule type" value="Genomic_DNA"/>
</dbReference>
<evidence type="ECO:0000256" key="3">
    <source>
        <dbReference type="ARBA" id="ARBA00022692"/>
    </source>
</evidence>
<evidence type="ECO:0000256" key="5">
    <source>
        <dbReference type="ARBA" id="ARBA00023136"/>
    </source>
</evidence>
<keyword evidence="5 6" id="KW-0472">Membrane</keyword>
<organism evidence="10 11">
    <name type="scientific">Smittium angustum</name>
    <dbReference type="NCBI Taxonomy" id="133377"/>
    <lineage>
        <taxon>Eukaryota</taxon>
        <taxon>Fungi</taxon>
        <taxon>Fungi incertae sedis</taxon>
        <taxon>Zoopagomycota</taxon>
        <taxon>Kickxellomycotina</taxon>
        <taxon>Harpellomycetes</taxon>
        <taxon>Harpellales</taxon>
        <taxon>Legeriomycetaceae</taxon>
        <taxon>Smittium</taxon>
    </lineage>
</organism>
<dbReference type="GO" id="GO:0016020">
    <property type="term" value="C:membrane"/>
    <property type="evidence" value="ECO:0007669"/>
    <property type="project" value="UniProtKB-SubCell"/>
</dbReference>
<keyword evidence="3 6" id="KW-0812">Transmembrane</keyword>
<comment type="subcellular location">
    <subcellularLocation>
        <location evidence="1">Membrane</location>
        <topology evidence="1">Multi-pass membrane protein</topology>
    </subcellularLocation>
</comment>
<evidence type="ECO:0000256" key="1">
    <source>
        <dbReference type="ARBA" id="ARBA00004141"/>
    </source>
</evidence>
<feature type="compositionally biased region" description="Basic residues" evidence="7">
    <location>
        <begin position="1"/>
        <end position="10"/>
    </location>
</feature>
<dbReference type="AlphaFoldDB" id="A0A2U1J931"/>
<feature type="transmembrane region" description="Helical" evidence="8">
    <location>
        <begin position="325"/>
        <end position="349"/>
    </location>
</feature>
<feature type="transmembrane region" description="Helical" evidence="8">
    <location>
        <begin position="104"/>
        <end position="126"/>
    </location>
</feature>
<evidence type="ECO:0000256" key="7">
    <source>
        <dbReference type="SAM" id="MobiDB-lite"/>
    </source>
</evidence>
<feature type="transmembrane region" description="Helical" evidence="8">
    <location>
        <begin position="268"/>
        <end position="286"/>
    </location>
</feature>
<evidence type="ECO:0000256" key="4">
    <source>
        <dbReference type="ARBA" id="ARBA00022989"/>
    </source>
</evidence>
<sequence>MALSKSKVRSSSKNSPQKRDSHSRTHYLVEKSQAIEKKLKEAIKQKNAENQLKIETDIFWISAGIVLFLWIGHLSKPNSIFSNFLKLQYKIDASGTYGIGYKDFYYFLQITTHLLFFRSFLSLFIGRRFARFMGVKNVASHARISEQMWGISVASTSFCFGAYLIYSNPQYFRLDTAWSSYPLIKLPYKLKFYYLFQTSFWTSAFIYLFIEKRRSDFLAMFAHHTITISMLLGSYYTNFTAMGTIIHTSMDFADIFVPLAKLFKYLDYQLACTITFAFMAFSWIATRHVFLLRLIYNVAFEANTYIDYAWDPKAGIYASIWMQRLFVFLLICLQLLCCIWLYAMIVLIINTISGKELDDIRSDDEN</sequence>
<keyword evidence="4 8" id="KW-1133">Transmembrane helix</keyword>
<dbReference type="InterPro" id="IPR016439">
    <property type="entry name" value="Lag1/Lac1-like"/>
</dbReference>
<comment type="caution">
    <text evidence="10">The sequence shown here is derived from an EMBL/GenBank/DDBJ whole genome shotgun (WGS) entry which is preliminary data.</text>
</comment>
<accession>A0A2U1J931</accession>
<dbReference type="InterPro" id="IPR006634">
    <property type="entry name" value="TLC-dom"/>
</dbReference>
<keyword evidence="11" id="KW-1185">Reference proteome</keyword>
<dbReference type="SMART" id="SM00724">
    <property type="entry name" value="TLC"/>
    <property type="match status" value="1"/>
</dbReference>
<evidence type="ECO:0000256" key="6">
    <source>
        <dbReference type="PROSITE-ProRule" id="PRU00205"/>
    </source>
</evidence>
<protein>
    <recommendedName>
        <fullName evidence="9">TLC domain-containing protein</fullName>
    </recommendedName>
</protein>
<evidence type="ECO:0000313" key="10">
    <source>
        <dbReference type="EMBL" id="PWA01612.1"/>
    </source>
</evidence>
<proteinExistence type="inferred from homology"/>
<dbReference type="PROSITE" id="PS50922">
    <property type="entry name" value="TLC"/>
    <property type="match status" value="1"/>
</dbReference>
<feature type="region of interest" description="Disordered" evidence="7">
    <location>
        <begin position="1"/>
        <end position="25"/>
    </location>
</feature>
<feature type="domain" description="TLC" evidence="9">
    <location>
        <begin position="139"/>
        <end position="353"/>
    </location>
</feature>
<feature type="transmembrane region" description="Helical" evidence="8">
    <location>
        <begin position="58"/>
        <end position="75"/>
    </location>
</feature>
<dbReference type="Proteomes" id="UP000245591">
    <property type="component" value="Unassembled WGS sequence"/>
</dbReference>
<dbReference type="PANTHER" id="PTHR12560:SF0">
    <property type="entry name" value="LD18904P"/>
    <property type="match status" value="1"/>
</dbReference>
<evidence type="ECO:0000259" key="9">
    <source>
        <dbReference type="PROSITE" id="PS50922"/>
    </source>
</evidence>
<dbReference type="PANTHER" id="PTHR12560">
    <property type="entry name" value="LONGEVITY ASSURANCE FACTOR 1 LAG1"/>
    <property type="match status" value="1"/>
</dbReference>
<dbReference type="Pfam" id="PF03798">
    <property type="entry name" value="TRAM_LAG1_CLN8"/>
    <property type="match status" value="1"/>
</dbReference>
<feature type="transmembrane region" description="Helical" evidence="8">
    <location>
        <begin position="147"/>
        <end position="166"/>
    </location>
</feature>
<dbReference type="GO" id="GO:0050291">
    <property type="term" value="F:sphingosine N-acyltransferase activity"/>
    <property type="evidence" value="ECO:0007669"/>
    <property type="project" value="InterPro"/>
</dbReference>
<feature type="transmembrane region" description="Helical" evidence="8">
    <location>
        <begin position="192"/>
        <end position="210"/>
    </location>
</feature>
<name>A0A2U1J931_SMIAN</name>
<evidence type="ECO:0000313" key="11">
    <source>
        <dbReference type="Proteomes" id="UP000245591"/>
    </source>
</evidence>
<evidence type="ECO:0000256" key="8">
    <source>
        <dbReference type="SAM" id="Phobius"/>
    </source>
</evidence>
<evidence type="ECO:0000256" key="2">
    <source>
        <dbReference type="ARBA" id="ARBA00009808"/>
    </source>
</evidence>
<reference evidence="10 11" key="1">
    <citation type="journal article" date="2018" name="MBio">
        <title>Comparative Genomics Reveals the Core Gene Toolbox for the Fungus-Insect Symbiosis.</title>
        <authorList>
            <person name="Wang Y."/>
            <person name="Stata M."/>
            <person name="Wang W."/>
            <person name="Stajich J.E."/>
            <person name="White M.M."/>
            <person name="Moncalvo J.M."/>
        </authorList>
    </citation>
    <scope>NUCLEOTIDE SEQUENCE [LARGE SCALE GENOMIC DNA]</scope>
    <source>
        <strain evidence="10 11">AUS-126-30</strain>
    </source>
</reference>